<feature type="transmembrane region" description="Helical" evidence="1">
    <location>
        <begin position="20"/>
        <end position="39"/>
    </location>
</feature>
<keyword evidence="1" id="KW-1133">Transmembrane helix</keyword>
<reference evidence="3" key="1">
    <citation type="submission" date="2018-01" db="EMBL/GenBank/DDBJ databases">
        <title>An insight into the sialome of Amazonian anophelines.</title>
        <authorList>
            <person name="Ribeiro J.M."/>
            <person name="Scarpassa V."/>
            <person name="Calvo E."/>
        </authorList>
    </citation>
    <scope>NUCLEOTIDE SEQUENCE</scope>
</reference>
<feature type="signal peptide" evidence="2">
    <location>
        <begin position="1"/>
        <end position="15"/>
    </location>
</feature>
<organism evidence="3">
    <name type="scientific">Anopheles darlingi</name>
    <name type="common">Mosquito</name>
    <dbReference type="NCBI Taxonomy" id="43151"/>
    <lineage>
        <taxon>Eukaryota</taxon>
        <taxon>Metazoa</taxon>
        <taxon>Ecdysozoa</taxon>
        <taxon>Arthropoda</taxon>
        <taxon>Hexapoda</taxon>
        <taxon>Insecta</taxon>
        <taxon>Pterygota</taxon>
        <taxon>Neoptera</taxon>
        <taxon>Endopterygota</taxon>
        <taxon>Diptera</taxon>
        <taxon>Nematocera</taxon>
        <taxon>Culicoidea</taxon>
        <taxon>Culicidae</taxon>
        <taxon>Anophelinae</taxon>
        <taxon>Anopheles</taxon>
    </lineage>
</organism>
<proteinExistence type="predicted"/>
<evidence type="ECO:0008006" key="4">
    <source>
        <dbReference type="Google" id="ProtNLM"/>
    </source>
</evidence>
<evidence type="ECO:0000256" key="1">
    <source>
        <dbReference type="SAM" id="Phobius"/>
    </source>
</evidence>
<dbReference type="AlphaFoldDB" id="A0A2M4DC11"/>
<keyword evidence="1" id="KW-0812">Transmembrane</keyword>
<feature type="chain" id="PRO_5014902049" description="Secreted protein" evidence="2">
    <location>
        <begin position="16"/>
        <end position="105"/>
    </location>
</feature>
<keyword evidence="1" id="KW-0472">Membrane</keyword>
<keyword evidence="2" id="KW-0732">Signal</keyword>
<name>A0A2M4DC11_ANODA</name>
<accession>A0A2M4DC11</accession>
<dbReference type="EMBL" id="GGFL01010907">
    <property type="protein sequence ID" value="MBW75085.1"/>
    <property type="molecule type" value="Transcribed_RNA"/>
</dbReference>
<evidence type="ECO:0000256" key="2">
    <source>
        <dbReference type="SAM" id="SignalP"/>
    </source>
</evidence>
<evidence type="ECO:0000313" key="3">
    <source>
        <dbReference type="EMBL" id="MBW75085.1"/>
    </source>
</evidence>
<protein>
    <recommendedName>
        <fullName evidence="4">Secreted protein</fullName>
    </recommendedName>
</protein>
<sequence length="105" mass="11768">MCVASGIALILVALGSPTKSPLICSVVVSLVGPLVYIMIRMKRLRDREHGFANMHRDDTYFSCVVGNRARFPLLPCCPRIWKRNLKQTATTTTTIIRSTMEHCCD</sequence>